<keyword evidence="2" id="KW-1185">Reference proteome</keyword>
<gene>
    <name evidence="1" type="ORF">RHGRI_008942</name>
</gene>
<accession>A0AAV6L5H4</accession>
<protein>
    <submittedName>
        <fullName evidence="1">Uncharacterized protein</fullName>
    </submittedName>
</protein>
<name>A0AAV6L5H4_9ERIC</name>
<sequence length="321" mass="36400">MWWWWSEEMGKRGKCGGGLAETPQRKRREMIKMADDQHGVSFHQFCLDNAQTFWQISVNGHPVALSNVPLLILRKILNVVKSCHDNDMSSGNLLDNILVVNNEDVVLAGGPVPLDLVNPRLTMHNDLVAVRNLVLRAVYITTPLFLPDAVRSFNNLFALLTPFYQLGFDLRRIEFYLFNSPLFLDVMGKYLLFRKILNLAEYQGGLLFFGTVDVTGIGNWLPYVHNQLLTLVRDHRGGVNLLRYQTPRGSILFFRNALGHLNGPLFISDAHAMTILEDELPWVMPRLFSALVRGMDITPTCIQICGMTLEAYLRAPISVFA</sequence>
<dbReference type="Proteomes" id="UP000823749">
    <property type="component" value="Chromosome 3"/>
</dbReference>
<evidence type="ECO:0000313" key="2">
    <source>
        <dbReference type="Proteomes" id="UP000823749"/>
    </source>
</evidence>
<dbReference type="AlphaFoldDB" id="A0AAV6L5H4"/>
<dbReference type="EMBL" id="JACTNZ010000003">
    <property type="protein sequence ID" value="KAG5559197.1"/>
    <property type="molecule type" value="Genomic_DNA"/>
</dbReference>
<organism evidence="1 2">
    <name type="scientific">Rhododendron griersonianum</name>
    <dbReference type="NCBI Taxonomy" id="479676"/>
    <lineage>
        <taxon>Eukaryota</taxon>
        <taxon>Viridiplantae</taxon>
        <taxon>Streptophyta</taxon>
        <taxon>Embryophyta</taxon>
        <taxon>Tracheophyta</taxon>
        <taxon>Spermatophyta</taxon>
        <taxon>Magnoliopsida</taxon>
        <taxon>eudicotyledons</taxon>
        <taxon>Gunneridae</taxon>
        <taxon>Pentapetalae</taxon>
        <taxon>asterids</taxon>
        <taxon>Ericales</taxon>
        <taxon>Ericaceae</taxon>
        <taxon>Ericoideae</taxon>
        <taxon>Rhodoreae</taxon>
        <taxon>Rhododendron</taxon>
    </lineage>
</organism>
<comment type="caution">
    <text evidence="1">The sequence shown here is derived from an EMBL/GenBank/DDBJ whole genome shotgun (WGS) entry which is preliminary data.</text>
</comment>
<reference evidence="1" key="1">
    <citation type="submission" date="2020-08" db="EMBL/GenBank/DDBJ databases">
        <title>Plant Genome Project.</title>
        <authorList>
            <person name="Zhang R.-G."/>
        </authorList>
    </citation>
    <scope>NUCLEOTIDE SEQUENCE</scope>
    <source>
        <strain evidence="1">WSP0</strain>
        <tissue evidence="1">Leaf</tissue>
    </source>
</reference>
<proteinExistence type="predicted"/>
<evidence type="ECO:0000313" key="1">
    <source>
        <dbReference type="EMBL" id="KAG5559197.1"/>
    </source>
</evidence>